<sequence>MTHKLKDAHQDEHFYDIIGDVHGHLTELQKLLIKLEYSMVNGVWSHAYRTAVFVGDFINRGSNSKGVIHLIKDMVNAGTALAILGNHELNAILYFTQFNDEPIRLPGNNNLRLLERFANEYNGHKEVLKRDIKWLRTLPLHLTINGIRVVHAYWNDENLSKLDSLYEGGKLKKRSLKAAMEPSSEWHKPLFETLKGIELAMPKDLVIKDSQNVKRENFRIKWWRKPKGKTFKKMSYGNKFELPDYTIPLEIISDYTIYPKTDPIVFIGHYCMGHGPMIPSKNICCVDSCVTGTGRLAAYRYNGEGELNEENFVFVSL</sequence>
<protein>
    <submittedName>
        <fullName evidence="2">Metallophosphoesterase</fullName>
    </submittedName>
</protein>
<dbReference type="Pfam" id="PF00149">
    <property type="entry name" value="Metallophos"/>
    <property type="match status" value="1"/>
</dbReference>
<proteinExistence type="predicted"/>
<gene>
    <name evidence="2" type="ORF">JIV24_20115</name>
</gene>
<evidence type="ECO:0000313" key="2">
    <source>
        <dbReference type="EMBL" id="MBK3519657.1"/>
    </source>
</evidence>
<dbReference type="EMBL" id="JAENRR010000082">
    <property type="protein sequence ID" value="MBK3519657.1"/>
    <property type="molecule type" value="Genomic_DNA"/>
</dbReference>
<dbReference type="PANTHER" id="PTHR42850:SF7">
    <property type="entry name" value="BIS(5'-NUCLEOSYL)-TETRAPHOSPHATASE PRPE [ASYMMETRICAL]"/>
    <property type="match status" value="1"/>
</dbReference>
<dbReference type="Proteomes" id="UP000605676">
    <property type="component" value="Unassembled WGS sequence"/>
</dbReference>
<name>A0ABS1HPQ5_9BACT</name>
<dbReference type="InterPro" id="IPR004843">
    <property type="entry name" value="Calcineurin-like_PHP"/>
</dbReference>
<comment type="caution">
    <text evidence="2">The sequence shown here is derived from an EMBL/GenBank/DDBJ whole genome shotgun (WGS) entry which is preliminary data.</text>
</comment>
<dbReference type="InterPro" id="IPR029052">
    <property type="entry name" value="Metallo-depent_PP-like"/>
</dbReference>
<organism evidence="2 3">
    <name type="scientific">Carboxylicivirga marina</name>
    <dbReference type="NCBI Taxonomy" id="2800988"/>
    <lineage>
        <taxon>Bacteria</taxon>
        <taxon>Pseudomonadati</taxon>
        <taxon>Bacteroidota</taxon>
        <taxon>Bacteroidia</taxon>
        <taxon>Marinilabiliales</taxon>
        <taxon>Marinilabiliaceae</taxon>
        <taxon>Carboxylicivirga</taxon>
    </lineage>
</organism>
<dbReference type="RefSeq" id="WP_200466874.1">
    <property type="nucleotide sequence ID" value="NZ_JAENRR010000082.1"/>
</dbReference>
<evidence type="ECO:0000259" key="1">
    <source>
        <dbReference type="Pfam" id="PF00149"/>
    </source>
</evidence>
<keyword evidence="3" id="KW-1185">Reference proteome</keyword>
<evidence type="ECO:0000313" key="3">
    <source>
        <dbReference type="Proteomes" id="UP000605676"/>
    </source>
</evidence>
<reference evidence="2 3" key="1">
    <citation type="submission" date="2021-01" db="EMBL/GenBank/DDBJ databases">
        <title>Carboxyliciviraga sp.nov., isolated from coastal sediments.</title>
        <authorList>
            <person name="Lu D."/>
            <person name="Zhang T."/>
        </authorList>
    </citation>
    <scope>NUCLEOTIDE SEQUENCE [LARGE SCALE GENOMIC DNA]</scope>
    <source>
        <strain evidence="2 3">N1Y132</strain>
    </source>
</reference>
<dbReference type="SUPFAM" id="SSF56300">
    <property type="entry name" value="Metallo-dependent phosphatases"/>
    <property type="match status" value="1"/>
</dbReference>
<dbReference type="Gene3D" id="3.60.21.10">
    <property type="match status" value="1"/>
</dbReference>
<feature type="domain" description="Calcineurin-like phosphoesterase" evidence="1">
    <location>
        <begin position="17"/>
        <end position="152"/>
    </location>
</feature>
<dbReference type="PANTHER" id="PTHR42850">
    <property type="entry name" value="METALLOPHOSPHOESTERASE"/>
    <property type="match status" value="1"/>
</dbReference>
<dbReference type="InterPro" id="IPR050126">
    <property type="entry name" value="Ap4A_hydrolase"/>
</dbReference>
<accession>A0ABS1HPQ5</accession>